<dbReference type="GO" id="GO:0003700">
    <property type="term" value="F:DNA-binding transcription factor activity"/>
    <property type="evidence" value="ECO:0007669"/>
    <property type="project" value="TreeGrafter"/>
</dbReference>
<protein>
    <submittedName>
        <fullName evidence="2">Rrf2 family transcriptional regulator</fullName>
    </submittedName>
</protein>
<dbReference type="NCBIfam" id="TIGR00738">
    <property type="entry name" value="rrf2_super"/>
    <property type="match status" value="1"/>
</dbReference>
<keyword evidence="3" id="KW-1185">Reference proteome</keyword>
<reference evidence="2 3" key="1">
    <citation type="submission" date="2018-08" db="EMBL/GenBank/DDBJ databases">
        <title>Komagataeibacter sp. AV 382.</title>
        <authorList>
            <person name="Skraban J."/>
            <person name="Trcek J."/>
        </authorList>
    </citation>
    <scope>NUCLEOTIDE SEQUENCE [LARGE SCALE GENOMIC DNA]</scope>
    <source>
        <strain evidence="2 3">AV 382</strain>
    </source>
</reference>
<dbReference type="InterPro" id="IPR000944">
    <property type="entry name" value="Tscrpt_reg_Rrf2"/>
</dbReference>
<organism evidence="2 3">
    <name type="scientific">Komagataeibacter melaceti</name>
    <dbReference type="NCBI Taxonomy" id="2766577"/>
    <lineage>
        <taxon>Bacteria</taxon>
        <taxon>Pseudomonadati</taxon>
        <taxon>Pseudomonadota</taxon>
        <taxon>Alphaproteobacteria</taxon>
        <taxon>Acetobacterales</taxon>
        <taxon>Acetobacteraceae</taxon>
        <taxon>Komagataeibacter</taxon>
    </lineage>
</organism>
<evidence type="ECO:0000313" key="3">
    <source>
        <dbReference type="Proteomes" id="UP000262371"/>
    </source>
</evidence>
<dbReference type="GO" id="GO:0003677">
    <property type="term" value="F:DNA binding"/>
    <property type="evidence" value="ECO:0007669"/>
    <property type="project" value="UniProtKB-KW"/>
</dbReference>
<name>A0A371YXL3_9PROT</name>
<dbReference type="Gene3D" id="1.10.10.10">
    <property type="entry name" value="Winged helix-like DNA-binding domain superfamily/Winged helix DNA-binding domain"/>
    <property type="match status" value="1"/>
</dbReference>
<dbReference type="SUPFAM" id="SSF46785">
    <property type="entry name" value="Winged helix' DNA-binding domain"/>
    <property type="match status" value="1"/>
</dbReference>
<evidence type="ECO:0000313" key="2">
    <source>
        <dbReference type="EMBL" id="RFD18986.1"/>
    </source>
</evidence>
<dbReference type="GO" id="GO:0005829">
    <property type="term" value="C:cytosol"/>
    <property type="evidence" value="ECO:0007669"/>
    <property type="project" value="TreeGrafter"/>
</dbReference>
<dbReference type="AlphaFoldDB" id="A0A371YXL3"/>
<dbReference type="RefSeq" id="WP_116703872.1">
    <property type="nucleotide sequence ID" value="NZ_QUWV01000132.1"/>
</dbReference>
<proteinExistence type="predicted"/>
<dbReference type="InterPro" id="IPR036388">
    <property type="entry name" value="WH-like_DNA-bd_sf"/>
</dbReference>
<dbReference type="PANTHER" id="PTHR33221">
    <property type="entry name" value="WINGED HELIX-TURN-HELIX TRANSCRIPTIONAL REGULATOR, RRF2 FAMILY"/>
    <property type="match status" value="1"/>
</dbReference>
<dbReference type="Pfam" id="PF02082">
    <property type="entry name" value="Rrf2"/>
    <property type="match status" value="1"/>
</dbReference>
<evidence type="ECO:0000256" key="1">
    <source>
        <dbReference type="ARBA" id="ARBA00023125"/>
    </source>
</evidence>
<gene>
    <name evidence="2" type="ORF">DY926_13685</name>
</gene>
<comment type="caution">
    <text evidence="2">The sequence shown here is derived from an EMBL/GenBank/DDBJ whole genome shotgun (WGS) entry which is preliminary data.</text>
</comment>
<sequence>MRLTLHTDFALRVLIYLGQNPDRRVSIHEIAEVYGISHNHLIKVVNHLSHGGVVHARRGRSGGLELAAGPRDIIIGDIVRRMETDMRPIASCEPANGRPCLLAGNCPLRGLLGRAVEAFLTVLDNTTLHDIIPTDRIGPDMEPGGVLMAHAPLPTAPACVEMLAPLPVKVGSG</sequence>
<dbReference type="Proteomes" id="UP000262371">
    <property type="component" value="Unassembled WGS sequence"/>
</dbReference>
<dbReference type="InterPro" id="IPR036390">
    <property type="entry name" value="WH_DNA-bd_sf"/>
</dbReference>
<dbReference type="PANTHER" id="PTHR33221:SF4">
    <property type="entry name" value="HTH-TYPE TRANSCRIPTIONAL REPRESSOR NSRR"/>
    <property type="match status" value="1"/>
</dbReference>
<dbReference type="EMBL" id="QUWV01000132">
    <property type="protein sequence ID" value="RFD18986.1"/>
    <property type="molecule type" value="Genomic_DNA"/>
</dbReference>
<dbReference type="OrthoDB" id="9795923at2"/>
<keyword evidence="1" id="KW-0238">DNA-binding</keyword>
<accession>A0A371YXL3</accession>